<protein>
    <submittedName>
        <fullName evidence="1">Uncharacterized protein</fullName>
    </submittedName>
</protein>
<comment type="caution">
    <text evidence="1">The sequence shown here is derived from an EMBL/GenBank/DDBJ whole genome shotgun (WGS) entry which is preliminary data.</text>
</comment>
<dbReference type="AlphaFoldDB" id="A0AAV3R2F9"/>
<dbReference type="EMBL" id="BAABME010024103">
    <property type="protein sequence ID" value="GAA0169486.1"/>
    <property type="molecule type" value="Genomic_DNA"/>
</dbReference>
<dbReference type="Proteomes" id="UP001454036">
    <property type="component" value="Unassembled WGS sequence"/>
</dbReference>
<keyword evidence="2" id="KW-1185">Reference proteome</keyword>
<accession>A0AAV3R2F9</accession>
<gene>
    <name evidence="1" type="ORF">LIER_40769</name>
</gene>
<evidence type="ECO:0000313" key="2">
    <source>
        <dbReference type="Proteomes" id="UP001454036"/>
    </source>
</evidence>
<name>A0AAV3R2F9_LITER</name>
<reference evidence="1 2" key="1">
    <citation type="submission" date="2024-01" db="EMBL/GenBank/DDBJ databases">
        <title>The complete chloroplast genome sequence of Lithospermum erythrorhizon: insights into the phylogenetic relationship among Boraginaceae species and the maternal lineages of purple gromwells.</title>
        <authorList>
            <person name="Okada T."/>
            <person name="Watanabe K."/>
        </authorList>
    </citation>
    <scope>NUCLEOTIDE SEQUENCE [LARGE SCALE GENOMIC DNA]</scope>
</reference>
<organism evidence="1 2">
    <name type="scientific">Lithospermum erythrorhizon</name>
    <name type="common">Purple gromwell</name>
    <name type="synonym">Lithospermum officinale var. erythrorhizon</name>
    <dbReference type="NCBI Taxonomy" id="34254"/>
    <lineage>
        <taxon>Eukaryota</taxon>
        <taxon>Viridiplantae</taxon>
        <taxon>Streptophyta</taxon>
        <taxon>Embryophyta</taxon>
        <taxon>Tracheophyta</taxon>
        <taxon>Spermatophyta</taxon>
        <taxon>Magnoliopsida</taxon>
        <taxon>eudicotyledons</taxon>
        <taxon>Gunneridae</taxon>
        <taxon>Pentapetalae</taxon>
        <taxon>asterids</taxon>
        <taxon>lamiids</taxon>
        <taxon>Boraginales</taxon>
        <taxon>Boraginaceae</taxon>
        <taxon>Boraginoideae</taxon>
        <taxon>Lithospermeae</taxon>
        <taxon>Lithospermum</taxon>
    </lineage>
</organism>
<sequence length="153" mass="16406">MHALPGCYTISSPIISKWNTKMKFHNHASNTTIVFSLLILLLLALTSRAQYSPPPPPSPPPIPCGHGGHDECPDDSCCSLIGICAEHYNRLCEPDLCFSNCTQPPQCGPQAGGQRCTADRHCCTTAGQCAIYESLACLTICASQCRPTLINSS</sequence>
<evidence type="ECO:0000313" key="1">
    <source>
        <dbReference type="EMBL" id="GAA0169486.1"/>
    </source>
</evidence>
<proteinExistence type="predicted"/>